<evidence type="ECO:0000256" key="2">
    <source>
        <dbReference type="PROSITE-ProRule" id="PRU00176"/>
    </source>
</evidence>
<dbReference type="Proteomes" id="UP000076154">
    <property type="component" value="Unassembled WGS sequence"/>
</dbReference>
<gene>
    <name evidence="4" type="ORF">Hypma_014165</name>
</gene>
<dbReference type="InterPro" id="IPR012677">
    <property type="entry name" value="Nucleotide-bd_a/b_plait_sf"/>
</dbReference>
<dbReference type="PANTHER" id="PTHR48025">
    <property type="entry name" value="OS02G0815200 PROTEIN"/>
    <property type="match status" value="1"/>
</dbReference>
<proteinExistence type="predicted"/>
<keyword evidence="1 2" id="KW-0694">RNA-binding</keyword>
<name>A0A369K517_HYPMA</name>
<dbReference type="OrthoDB" id="6159137at2759"/>
<feature type="domain" description="RRM" evidence="3">
    <location>
        <begin position="143"/>
        <end position="220"/>
    </location>
</feature>
<keyword evidence="5" id="KW-1185">Reference proteome</keyword>
<dbReference type="EMBL" id="LUEZ02000009">
    <property type="protein sequence ID" value="RDB29721.1"/>
    <property type="molecule type" value="Genomic_DNA"/>
</dbReference>
<dbReference type="CDD" id="cd00590">
    <property type="entry name" value="RRM_SF"/>
    <property type="match status" value="1"/>
</dbReference>
<dbReference type="Pfam" id="PF00076">
    <property type="entry name" value="RRM_1"/>
    <property type="match status" value="2"/>
</dbReference>
<dbReference type="InterPro" id="IPR000504">
    <property type="entry name" value="RRM_dom"/>
</dbReference>
<dbReference type="PANTHER" id="PTHR48025:SF1">
    <property type="entry name" value="RRM DOMAIN-CONTAINING PROTEIN"/>
    <property type="match status" value="1"/>
</dbReference>
<accession>A0A369K517</accession>
<sequence length="453" mass="49667">MTTSSSPGSEVFKFQHCPTNSVRVENISARTTISEVVALFNTLVGGVKSSRIYENSDGSYLEIMFSDHVSASLSICSQHESLSDVLQPLTERHYVCQDTMFKAPSCRLFPQSLHVCALRCIVVSPTTFPLGDARPKRQIDDRQNLYVLGLPFSLTKAEFSSLFSHYGTVSHCVILATVDNSSRRRGFVVMSTHEEAKLAMASLTRTQIKGHCLDISWAVVQRSHGFLDGGDRAMLMDSRTTPATLSRVVRHPTPDNHSADSSASSIGPNNADLSFLALSLVPTPTLLVTNLPTLLFSQTQDMHPLFYPFGLIKKLKLVETPTQGSTAVVVEYGSAEIAQEAKETLHGEHYAGHQIAVRYVRSKSSLSDLASASDAACYNTNAPDALDPFARQFSPLLGPSEGPYFGSQPLPRFNSSRYIPPGLQHTYLRAPHPAFSFNHRQRNISRSSSASSR</sequence>
<comment type="caution">
    <text evidence="4">The sequence shown here is derived from an EMBL/GenBank/DDBJ whole genome shotgun (WGS) entry which is preliminary data.</text>
</comment>
<dbReference type="InterPro" id="IPR035979">
    <property type="entry name" value="RBD_domain_sf"/>
</dbReference>
<dbReference type="Gene3D" id="3.30.70.330">
    <property type="match status" value="2"/>
</dbReference>
<dbReference type="SMART" id="SM00360">
    <property type="entry name" value="RRM"/>
    <property type="match status" value="2"/>
</dbReference>
<protein>
    <submittedName>
        <fullName evidence="4">RNA-binding protein C4F6.14</fullName>
    </submittedName>
</protein>
<dbReference type="InterPro" id="IPR050502">
    <property type="entry name" value="Euk_RNA-bind_prot"/>
</dbReference>
<dbReference type="InParanoid" id="A0A369K517"/>
<evidence type="ECO:0000256" key="1">
    <source>
        <dbReference type="ARBA" id="ARBA00022884"/>
    </source>
</evidence>
<dbReference type="SUPFAM" id="SSF54928">
    <property type="entry name" value="RNA-binding domain, RBD"/>
    <property type="match status" value="1"/>
</dbReference>
<dbReference type="GO" id="GO:0003729">
    <property type="term" value="F:mRNA binding"/>
    <property type="evidence" value="ECO:0007669"/>
    <property type="project" value="TreeGrafter"/>
</dbReference>
<feature type="domain" description="RRM" evidence="3">
    <location>
        <begin position="284"/>
        <end position="362"/>
    </location>
</feature>
<reference evidence="4" key="1">
    <citation type="submission" date="2018-04" db="EMBL/GenBank/DDBJ databases">
        <title>Whole genome sequencing of Hypsizygus marmoreus.</title>
        <authorList>
            <person name="Choi I.-G."/>
            <person name="Min B."/>
            <person name="Kim J.-G."/>
            <person name="Kim S."/>
            <person name="Oh Y.-L."/>
            <person name="Kong W.-S."/>
            <person name="Park H."/>
            <person name="Jeong J."/>
            <person name="Song E.-S."/>
        </authorList>
    </citation>
    <scope>NUCLEOTIDE SEQUENCE [LARGE SCALE GENOMIC DNA]</scope>
    <source>
        <strain evidence="4">51987-8</strain>
    </source>
</reference>
<evidence type="ECO:0000259" key="3">
    <source>
        <dbReference type="PROSITE" id="PS50102"/>
    </source>
</evidence>
<dbReference type="GO" id="GO:0005634">
    <property type="term" value="C:nucleus"/>
    <property type="evidence" value="ECO:0007669"/>
    <property type="project" value="TreeGrafter"/>
</dbReference>
<dbReference type="STRING" id="39966.A0A369K517"/>
<dbReference type="AlphaFoldDB" id="A0A369K517"/>
<organism evidence="4 5">
    <name type="scientific">Hypsizygus marmoreus</name>
    <name type="common">White beech mushroom</name>
    <name type="synonym">Agaricus marmoreus</name>
    <dbReference type="NCBI Taxonomy" id="39966"/>
    <lineage>
        <taxon>Eukaryota</taxon>
        <taxon>Fungi</taxon>
        <taxon>Dikarya</taxon>
        <taxon>Basidiomycota</taxon>
        <taxon>Agaricomycotina</taxon>
        <taxon>Agaricomycetes</taxon>
        <taxon>Agaricomycetidae</taxon>
        <taxon>Agaricales</taxon>
        <taxon>Tricholomatineae</taxon>
        <taxon>Lyophyllaceae</taxon>
        <taxon>Hypsizygus</taxon>
    </lineage>
</organism>
<evidence type="ECO:0000313" key="5">
    <source>
        <dbReference type="Proteomes" id="UP000076154"/>
    </source>
</evidence>
<dbReference type="PROSITE" id="PS50102">
    <property type="entry name" value="RRM"/>
    <property type="match status" value="2"/>
</dbReference>
<evidence type="ECO:0000313" key="4">
    <source>
        <dbReference type="EMBL" id="RDB29721.1"/>
    </source>
</evidence>